<gene>
    <name evidence="2" type="ORF">Adt_35307</name>
</gene>
<feature type="compositionally biased region" description="Basic and acidic residues" evidence="1">
    <location>
        <begin position="1"/>
        <end position="25"/>
    </location>
</feature>
<comment type="caution">
    <text evidence="2">The sequence shown here is derived from an EMBL/GenBank/DDBJ whole genome shotgun (WGS) entry which is preliminary data.</text>
</comment>
<dbReference type="Proteomes" id="UP001604336">
    <property type="component" value="Unassembled WGS sequence"/>
</dbReference>
<dbReference type="PANTHER" id="PTHR33240:SF17">
    <property type="entry name" value="EUKARYOTIC PEPTIDE CHAIN RELEASE FACTOR GTP-BINDING SUBUNIT-LIKE"/>
    <property type="match status" value="1"/>
</dbReference>
<proteinExistence type="predicted"/>
<feature type="region of interest" description="Disordered" evidence="1">
    <location>
        <begin position="1"/>
        <end position="30"/>
    </location>
</feature>
<evidence type="ECO:0000256" key="1">
    <source>
        <dbReference type="SAM" id="MobiDB-lite"/>
    </source>
</evidence>
<evidence type="ECO:0000313" key="3">
    <source>
        <dbReference type="Proteomes" id="UP001604336"/>
    </source>
</evidence>
<dbReference type="AlphaFoldDB" id="A0ABD1QEL0"/>
<sequence>MMKATKTDRDIYDGGIRKRRREEVPTNRPKNQRIAYHSDIANFDVKRVLVSTGSATNVLSWEAFEALKMPIDRLKIINTPLQGFGGGTVIPKGVIDLPVVSQSYWGNTLTV</sequence>
<protein>
    <submittedName>
        <fullName evidence="2">Uncharacterized protein</fullName>
    </submittedName>
</protein>
<accession>A0ABD1QEL0</accession>
<dbReference type="EMBL" id="JBFOLK010000011">
    <property type="protein sequence ID" value="KAL2474571.1"/>
    <property type="molecule type" value="Genomic_DNA"/>
</dbReference>
<name>A0ABD1QEL0_9LAMI</name>
<organism evidence="2 3">
    <name type="scientific">Abeliophyllum distichum</name>
    <dbReference type="NCBI Taxonomy" id="126358"/>
    <lineage>
        <taxon>Eukaryota</taxon>
        <taxon>Viridiplantae</taxon>
        <taxon>Streptophyta</taxon>
        <taxon>Embryophyta</taxon>
        <taxon>Tracheophyta</taxon>
        <taxon>Spermatophyta</taxon>
        <taxon>Magnoliopsida</taxon>
        <taxon>eudicotyledons</taxon>
        <taxon>Gunneridae</taxon>
        <taxon>Pentapetalae</taxon>
        <taxon>asterids</taxon>
        <taxon>lamiids</taxon>
        <taxon>Lamiales</taxon>
        <taxon>Oleaceae</taxon>
        <taxon>Forsythieae</taxon>
        <taxon>Abeliophyllum</taxon>
    </lineage>
</organism>
<keyword evidence="3" id="KW-1185">Reference proteome</keyword>
<evidence type="ECO:0000313" key="2">
    <source>
        <dbReference type="EMBL" id="KAL2474571.1"/>
    </source>
</evidence>
<reference evidence="3" key="1">
    <citation type="submission" date="2024-07" db="EMBL/GenBank/DDBJ databases">
        <title>Two chromosome-level genome assemblies of Korean endemic species Abeliophyllum distichum and Forsythia ovata (Oleaceae).</title>
        <authorList>
            <person name="Jang H."/>
        </authorList>
    </citation>
    <scope>NUCLEOTIDE SEQUENCE [LARGE SCALE GENOMIC DNA]</scope>
</reference>
<dbReference type="PANTHER" id="PTHR33240">
    <property type="entry name" value="OS08G0508500 PROTEIN"/>
    <property type="match status" value="1"/>
</dbReference>